<evidence type="ECO:0000313" key="1">
    <source>
        <dbReference type="EMBL" id="GFO36657.1"/>
    </source>
</evidence>
<dbReference type="EMBL" id="BLXT01007118">
    <property type="protein sequence ID" value="GFO36657.1"/>
    <property type="molecule type" value="Genomic_DNA"/>
</dbReference>
<evidence type="ECO:0000313" key="2">
    <source>
        <dbReference type="Proteomes" id="UP000735302"/>
    </source>
</evidence>
<organism evidence="1 2">
    <name type="scientific">Plakobranchus ocellatus</name>
    <dbReference type="NCBI Taxonomy" id="259542"/>
    <lineage>
        <taxon>Eukaryota</taxon>
        <taxon>Metazoa</taxon>
        <taxon>Spiralia</taxon>
        <taxon>Lophotrochozoa</taxon>
        <taxon>Mollusca</taxon>
        <taxon>Gastropoda</taxon>
        <taxon>Heterobranchia</taxon>
        <taxon>Euthyneura</taxon>
        <taxon>Panpulmonata</taxon>
        <taxon>Sacoglossa</taxon>
        <taxon>Placobranchoidea</taxon>
        <taxon>Plakobranchidae</taxon>
        <taxon>Plakobranchus</taxon>
    </lineage>
</organism>
<dbReference type="AlphaFoldDB" id="A0AAV4CXL5"/>
<protein>
    <submittedName>
        <fullName evidence="1">Uncharacterized protein</fullName>
    </submittedName>
</protein>
<sequence>MVPTVIMKLPQVLFYKIHVSVRDGHRAEQRKQYFPQQLGGNNDPGSHSYKLSEESRAGYIQHEEAPTGQCAVVFLMAVAQPTSTAAAIVRLTGSGIRMTGIAREHL</sequence>
<dbReference type="Proteomes" id="UP000735302">
    <property type="component" value="Unassembled WGS sequence"/>
</dbReference>
<comment type="caution">
    <text evidence="1">The sequence shown here is derived from an EMBL/GenBank/DDBJ whole genome shotgun (WGS) entry which is preliminary data.</text>
</comment>
<name>A0AAV4CXL5_9GAST</name>
<accession>A0AAV4CXL5</accession>
<proteinExistence type="predicted"/>
<reference evidence="1 2" key="1">
    <citation type="journal article" date="2021" name="Elife">
        <title>Chloroplast acquisition without the gene transfer in kleptoplastic sea slugs, Plakobranchus ocellatus.</title>
        <authorList>
            <person name="Maeda T."/>
            <person name="Takahashi S."/>
            <person name="Yoshida T."/>
            <person name="Shimamura S."/>
            <person name="Takaki Y."/>
            <person name="Nagai Y."/>
            <person name="Toyoda A."/>
            <person name="Suzuki Y."/>
            <person name="Arimoto A."/>
            <person name="Ishii H."/>
            <person name="Satoh N."/>
            <person name="Nishiyama T."/>
            <person name="Hasebe M."/>
            <person name="Maruyama T."/>
            <person name="Minagawa J."/>
            <person name="Obokata J."/>
            <person name="Shigenobu S."/>
        </authorList>
    </citation>
    <scope>NUCLEOTIDE SEQUENCE [LARGE SCALE GENOMIC DNA]</scope>
</reference>
<gene>
    <name evidence="1" type="ORF">PoB_006316200</name>
</gene>
<keyword evidence="2" id="KW-1185">Reference proteome</keyword>